<dbReference type="PANTHER" id="PTHR43163:SF6">
    <property type="entry name" value="DIPEPTIDE TRANSPORT SYSTEM PERMEASE PROTEIN DPPB-RELATED"/>
    <property type="match status" value="1"/>
</dbReference>
<gene>
    <name evidence="9" type="ORF">EYB53_019330</name>
</gene>
<proteinExistence type="inferred from homology"/>
<dbReference type="EMBL" id="SIJK02000045">
    <property type="protein sequence ID" value="MBP1467877.1"/>
    <property type="molecule type" value="Genomic_DNA"/>
</dbReference>
<feature type="transmembrane region" description="Helical" evidence="7">
    <location>
        <begin position="232"/>
        <end position="254"/>
    </location>
</feature>
<dbReference type="PROSITE" id="PS50928">
    <property type="entry name" value="ABC_TM1"/>
    <property type="match status" value="1"/>
</dbReference>
<evidence type="ECO:0000313" key="9">
    <source>
        <dbReference type="EMBL" id="MBP1467877.1"/>
    </source>
</evidence>
<comment type="caution">
    <text evidence="9">The sequence shown here is derived from an EMBL/GenBank/DDBJ whole genome shotgun (WGS) entry which is preliminary data.</text>
</comment>
<dbReference type="InterPro" id="IPR000515">
    <property type="entry name" value="MetI-like"/>
</dbReference>
<dbReference type="RefSeq" id="WP_135480046.1">
    <property type="nucleotide sequence ID" value="NZ_SIJK02000045.1"/>
</dbReference>
<comment type="similarity">
    <text evidence="7">Belongs to the binding-protein-dependent transport system permease family.</text>
</comment>
<evidence type="ECO:0000256" key="3">
    <source>
        <dbReference type="ARBA" id="ARBA00022475"/>
    </source>
</evidence>
<evidence type="ECO:0000256" key="1">
    <source>
        <dbReference type="ARBA" id="ARBA00004651"/>
    </source>
</evidence>
<name>A0ABS4DEL6_9CHLR</name>
<evidence type="ECO:0000256" key="7">
    <source>
        <dbReference type="RuleBase" id="RU363032"/>
    </source>
</evidence>
<keyword evidence="6 7" id="KW-0472">Membrane</keyword>
<keyword evidence="3" id="KW-1003">Cell membrane</keyword>
<feature type="transmembrane region" description="Helical" evidence="7">
    <location>
        <begin position="98"/>
        <end position="121"/>
    </location>
</feature>
<evidence type="ECO:0000313" key="10">
    <source>
        <dbReference type="Proteomes" id="UP001193081"/>
    </source>
</evidence>
<dbReference type="Pfam" id="PF19300">
    <property type="entry name" value="BPD_transp_1_N"/>
    <property type="match status" value="1"/>
</dbReference>
<accession>A0ABS4DEL6</accession>
<protein>
    <submittedName>
        <fullName evidence="9">ABC transporter permease</fullName>
    </submittedName>
</protein>
<evidence type="ECO:0000259" key="8">
    <source>
        <dbReference type="PROSITE" id="PS50928"/>
    </source>
</evidence>
<comment type="subcellular location">
    <subcellularLocation>
        <location evidence="1 7">Cell membrane</location>
        <topology evidence="1 7">Multi-pass membrane protein</topology>
    </subcellularLocation>
</comment>
<evidence type="ECO:0000256" key="6">
    <source>
        <dbReference type="ARBA" id="ARBA00023136"/>
    </source>
</evidence>
<dbReference type="Gene3D" id="1.10.3720.10">
    <property type="entry name" value="MetI-like"/>
    <property type="match status" value="1"/>
</dbReference>
<reference evidence="9 10" key="1">
    <citation type="submission" date="2021-03" db="EMBL/GenBank/DDBJ databases">
        <authorList>
            <person name="Grouzdev D.S."/>
        </authorList>
    </citation>
    <scope>NUCLEOTIDE SEQUENCE [LARGE SCALE GENOMIC DNA]</scope>
    <source>
        <strain evidence="9 10">M50-1</strain>
    </source>
</reference>
<dbReference type="InterPro" id="IPR035906">
    <property type="entry name" value="MetI-like_sf"/>
</dbReference>
<evidence type="ECO:0000256" key="5">
    <source>
        <dbReference type="ARBA" id="ARBA00022989"/>
    </source>
</evidence>
<feature type="domain" description="ABC transmembrane type-1" evidence="8">
    <location>
        <begin position="96"/>
        <end position="293"/>
    </location>
</feature>
<feature type="transmembrane region" description="Helical" evidence="7">
    <location>
        <begin position="174"/>
        <end position="193"/>
    </location>
</feature>
<feature type="transmembrane region" description="Helical" evidence="7">
    <location>
        <begin position="274"/>
        <end position="293"/>
    </location>
</feature>
<evidence type="ECO:0000256" key="2">
    <source>
        <dbReference type="ARBA" id="ARBA00022448"/>
    </source>
</evidence>
<dbReference type="InterPro" id="IPR045621">
    <property type="entry name" value="BPD_transp_1_N"/>
</dbReference>
<organism evidence="9 10">
    <name type="scientific">Candidatus Chloroploca mongolica</name>
    <dbReference type="NCBI Taxonomy" id="2528176"/>
    <lineage>
        <taxon>Bacteria</taxon>
        <taxon>Bacillati</taxon>
        <taxon>Chloroflexota</taxon>
        <taxon>Chloroflexia</taxon>
        <taxon>Chloroflexales</taxon>
        <taxon>Chloroflexineae</taxon>
        <taxon>Oscillochloridaceae</taxon>
        <taxon>Candidatus Chloroploca</taxon>
    </lineage>
</organism>
<dbReference type="PANTHER" id="PTHR43163">
    <property type="entry name" value="DIPEPTIDE TRANSPORT SYSTEM PERMEASE PROTEIN DPPB-RELATED"/>
    <property type="match status" value="1"/>
</dbReference>
<keyword evidence="2 7" id="KW-0813">Transport</keyword>
<keyword evidence="4 7" id="KW-0812">Transmembrane</keyword>
<dbReference type="CDD" id="cd06261">
    <property type="entry name" value="TM_PBP2"/>
    <property type="match status" value="1"/>
</dbReference>
<keyword evidence="5 7" id="KW-1133">Transmembrane helix</keyword>
<dbReference type="Proteomes" id="UP001193081">
    <property type="component" value="Unassembled WGS sequence"/>
</dbReference>
<feature type="transmembrane region" description="Helical" evidence="7">
    <location>
        <begin position="142"/>
        <end position="162"/>
    </location>
</feature>
<dbReference type="SUPFAM" id="SSF161098">
    <property type="entry name" value="MetI-like"/>
    <property type="match status" value="1"/>
</dbReference>
<dbReference type="Pfam" id="PF00528">
    <property type="entry name" value="BPD_transp_1"/>
    <property type="match status" value="1"/>
</dbReference>
<evidence type="ECO:0000256" key="4">
    <source>
        <dbReference type="ARBA" id="ARBA00022692"/>
    </source>
</evidence>
<sequence length="309" mass="32851">MLRFLVRRLLGAFAVLLAVSFFTFVMLELAPGDAADTLVGETASAEQMAAIRSSMGLDLPLLVRYSNFLTAAVFEGDLGRSVISGRPVGMLVAERFKYTFVLAVTAMSVAVAVGGLAGAVAAARPRGWFDLLVMGFMTLGQALPTFWIALLMILVFGLHLRWLPVLGAGTPQHLILPTVALALPAAAVVARLVRASLLDVKGADYVRTARAKGLGPVTVWGRHLLPNSLMPVITLIGLYLGQMLGGAFVIETIFGWPGLGRLLVQAVFDRDLPVVLGAVLLIAVIVVFLNVLVDVVHALLDPRIGHEAV</sequence>
<keyword evidence="10" id="KW-1185">Reference proteome</keyword>